<dbReference type="STRING" id="7868.ENSCMIP00000038043"/>
<reference evidence="7" key="3">
    <citation type="journal article" date="2014" name="Nature">
        <title>Elephant shark genome provides unique insights into gnathostome evolution.</title>
        <authorList>
            <consortium name="International Elephant Shark Genome Sequencing Consortium"/>
            <person name="Venkatesh B."/>
            <person name="Lee A.P."/>
            <person name="Ravi V."/>
            <person name="Maurya A.K."/>
            <person name="Lian M.M."/>
            <person name="Swann J.B."/>
            <person name="Ohta Y."/>
            <person name="Flajnik M.F."/>
            <person name="Sutoh Y."/>
            <person name="Kasahara M."/>
            <person name="Hoon S."/>
            <person name="Gangu V."/>
            <person name="Roy S.W."/>
            <person name="Irimia M."/>
            <person name="Korzh V."/>
            <person name="Kondrychyn I."/>
            <person name="Lim Z.W."/>
            <person name="Tay B.H."/>
            <person name="Tohari S."/>
            <person name="Kong K.W."/>
            <person name="Ho S."/>
            <person name="Lorente-Galdos B."/>
            <person name="Quilez J."/>
            <person name="Marques-Bonet T."/>
            <person name="Raney B.J."/>
            <person name="Ingham P.W."/>
            <person name="Tay A."/>
            <person name="Hillier L.W."/>
            <person name="Minx P."/>
            <person name="Boehm T."/>
            <person name="Wilson R.K."/>
            <person name="Brenner S."/>
            <person name="Warren W.C."/>
        </authorList>
    </citation>
    <scope>NUCLEOTIDE SEQUENCE [LARGE SCALE GENOMIC DNA]</scope>
</reference>
<evidence type="ECO:0000259" key="5">
    <source>
        <dbReference type="Pfam" id="PF07686"/>
    </source>
</evidence>
<dbReference type="InterPro" id="IPR036179">
    <property type="entry name" value="Ig-like_dom_sf"/>
</dbReference>
<keyword evidence="2" id="KW-0812">Transmembrane</keyword>
<dbReference type="InParanoid" id="A0A4W3JJ10"/>
<feature type="chain" id="PRO_5021323325" description="Immunoglobulin V-set domain-containing protein" evidence="4">
    <location>
        <begin position="16"/>
        <end position="246"/>
    </location>
</feature>
<dbReference type="Pfam" id="PF07686">
    <property type="entry name" value="V-set"/>
    <property type="match status" value="2"/>
</dbReference>
<reference evidence="7" key="1">
    <citation type="journal article" date="2006" name="Science">
        <title>Ancient noncoding elements conserved in the human genome.</title>
        <authorList>
            <person name="Venkatesh B."/>
            <person name="Kirkness E.F."/>
            <person name="Loh Y.H."/>
            <person name="Halpern A.L."/>
            <person name="Lee A.P."/>
            <person name="Johnson J."/>
            <person name="Dandona N."/>
            <person name="Viswanathan L.D."/>
            <person name="Tay A."/>
            <person name="Venter J.C."/>
            <person name="Strausberg R.L."/>
            <person name="Brenner S."/>
        </authorList>
    </citation>
    <scope>NUCLEOTIDE SEQUENCE [LARGE SCALE GENOMIC DNA]</scope>
</reference>
<keyword evidence="4" id="KW-0732">Signal</keyword>
<evidence type="ECO:0000256" key="3">
    <source>
        <dbReference type="ARBA" id="ARBA00023136"/>
    </source>
</evidence>
<dbReference type="GeneTree" id="ENSGT00940000159622"/>
<dbReference type="Ensembl" id="ENSCMIT00000038593.1">
    <property type="protein sequence ID" value="ENSCMIP00000038043.1"/>
    <property type="gene ID" value="ENSCMIG00000015990.1"/>
</dbReference>
<evidence type="ECO:0000256" key="1">
    <source>
        <dbReference type="ARBA" id="ARBA00004370"/>
    </source>
</evidence>
<keyword evidence="7" id="KW-1185">Reference proteome</keyword>
<dbReference type="InterPro" id="IPR050671">
    <property type="entry name" value="CD300_family_receptors"/>
</dbReference>
<evidence type="ECO:0000256" key="4">
    <source>
        <dbReference type="SAM" id="SignalP"/>
    </source>
</evidence>
<reference evidence="6" key="5">
    <citation type="submission" date="2025-09" db="UniProtKB">
        <authorList>
            <consortium name="Ensembl"/>
        </authorList>
    </citation>
    <scope>IDENTIFICATION</scope>
</reference>
<dbReference type="PANTHER" id="PTHR11860:SF87">
    <property type="entry name" value="CMRF35-LIKE MOLECULE 8"/>
    <property type="match status" value="1"/>
</dbReference>
<feature type="domain" description="Immunoglobulin V-set" evidence="5">
    <location>
        <begin position="151"/>
        <end position="234"/>
    </location>
</feature>
<reference evidence="6" key="4">
    <citation type="submission" date="2025-08" db="UniProtKB">
        <authorList>
            <consortium name="Ensembl"/>
        </authorList>
    </citation>
    <scope>IDENTIFICATION</scope>
</reference>
<accession>A0A4W3JJ10</accession>
<comment type="subcellular location">
    <subcellularLocation>
        <location evidence="1">Membrane</location>
    </subcellularLocation>
</comment>
<evidence type="ECO:0000313" key="6">
    <source>
        <dbReference type="Ensembl" id="ENSCMIP00000038043.1"/>
    </source>
</evidence>
<name>A0A4W3JJ10_CALMI</name>
<dbReference type="GO" id="GO:0005886">
    <property type="term" value="C:plasma membrane"/>
    <property type="evidence" value="ECO:0007669"/>
    <property type="project" value="TreeGrafter"/>
</dbReference>
<dbReference type="InterPro" id="IPR013783">
    <property type="entry name" value="Ig-like_fold"/>
</dbReference>
<dbReference type="Proteomes" id="UP000314986">
    <property type="component" value="Unassembled WGS sequence"/>
</dbReference>
<dbReference type="GO" id="GO:0004888">
    <property type="term" value="F:transmembrane signaling receptor activity"/>
    <property type="evidence" value="ECO:0007669"/>
    <property type="project" value="TreeGrafter"/>
</dbReference>
<dbReference type="Gene3D" id="2.60.40.10">
    <property type="entry name" value="Immunoglobulins"/>
    <property type="match status" value="2"/>
</dbReference>
<organism evidence="6 7">
    <name type="scientific">Callorhinchus milii</name>
    <name type="common">Ghost shark</name>
    <dbReference type="NCBI Taxonomy" id="7868"/>
    <lineage>
        <taxon>Eukaryota</taxon>
        <taxon>Metazoa</taxon>
        <taxon>Chordata</taxon>
        <taxon>Craniata</taxon>
        <taxon>Vertebrata</taxon>
        <taxon>Chondrichthyes</taxon>
        <taxon>Holocephali</taxon>
        <taxon>Chimaeriformes</taxon>
        <taxon>Callorhinchidae</taxon>
        <taxon>Callorhinchus</taxon>
    </lineage>
</organism>
<feature type="signal peptide" evidence="4">
    <location>
        <begin position="1"/>
        <end position="15"/>
    </location>
</feature>
<dbReference type="CDD" id="cd05716">
    <property type="entry name" value="IgV_pIgR_like"/>
    <property type="match status" value="1"/>
</dbReference>
<evidence type="ECO:0000256" key="2">
    <source>
        <dbReference type="ARBA" id="ARBA00022692"/>
    </source>
</evidence>
<sequence>MQGLLLLLIIPNCSNLLHPHEGSCVAKEAELRYPKGSFCLCPQSENWFFSDTLRATQSVTGVVGRAITINCHYQKQWYRNNKKYWCWGYYRDSCQVVIDTKANNGRRGRFSITDNRDGIFTVTMENLTTGDVTKERSKRVCCETYDLLWAEAEVTGVVGRAIRINCRYDEQKYSGHRKYWCRGYYRSSCEDVIDTKAVNGQRGRFSITDKRDGVFTVTMENLTMRDAGWYNCGIDQRLLVHKPRLC</sequence>
<proteinExistence type="predicted"/>
<keyword evidence="3" id="KW-0472">Membrane</keyword>
<feature type="domain" description="Immunoglobulin V-set" evidence="5">
    <location>
        <begin position="57"/>
        <end position="131"/>
    </location>
</feature>
<protein>
    <recommendedName>
        <fullName evidence="5">Immunoglobulin V-set domain-containing protein</fullName>
    </recommendedName>
</protein>
<dbReference type="SUPFAM" id="SSF48726">
    <property type="entry name" value="Immunoglobulin"/>
    <property type="match status" value="2"/>
</dbReference>
<dbReference type="PANTHER" id="PTHR11860">
    <property type="entry name" value="POLYMERIC-IMMUNOGLOBULIN RECEPTOR"/>
    <property type="match status" value="1"/>
</dbReference>
<reference evidence="7" key="2">
    <citation type="journal article" date="2007" name="PLoS Biol.">
        <title>Survey sequencing and comparative analysis of the elephant shark (Callorhinchus milii) genome.</title>
        <authorList>
            <person name="Venkatesh B."/>
            <person name="Kirkness E.F."/>
            <person name="Loh Y.H."/>
            <person name="Halpern A.L."/>
            <person name="Lee A.P."/>
            <person name="Johnson J."/>
            <person name="Dandona N."/>
            <person name="Viswanathan L.D."/>
            <person name="Tay A."/>
            <person name="Venter J.C."/>
            <person name="Strausberg R.L."/>
            <person name="Brenner S."/>
        </authorList>
    </citation>
    <scope>NUCLEOTIDE SEQUENCE [LARGE SCALE GENOMIC DNA]</scope>
</reference>
<dbReference type="AlphaFoldDB" id="A0A4W3JJ10"/>
<evidence type="ECO:0000313" key="7">
    <source>
        <dbReference type="Proteomes" id="UP000314986"/>
    </source>
</evidence>
<dbReference type="InterPro" id="IPR013106">
    <property type="entry name" value="Ig_V-set"/>
</dbReference>